<sequence length="1624" mass="171547">MLRRRPPPKETVVSDDQEPPQKQFSNGKKANHISLRVLASTLSAAVLAAVNPEPDVRSQAYSEYLTTHVHGLTIGWHVFRTVTEGAFLASYGLAFNTLVVQVFWSMSVGSVLMYFVRRSIWMNWRESICVWTNIIYGVITVLKIFHLLDRLPNENHYMFKHCFLTMADAAFSQTPVHKQYAVQFAEAVIRVIVWRRYNVLANTPTSGVIIISLAWQIWLVTFSSMLQARHVSTFRRLRCASGSSNPAPTSTPVTSRPASCEVEPVETCTPCASTSTGPTPPLPALAAETLPSSAPGLPNSLRPVRNRRSSIGASTTAAAGTAAVAGAGSGARASCMQSPTEPLRLSSTAVPSSQKRFMRALRGVARGPSSYVLLSHQRRQVGGTHIASAQFYIPAANPDMLSGTWRERLTLAIAEGAPGWQVSNMCVRKGSLIVHLDLVYAPRGREAADVMAASPAITGPAALPDGVANNRDVGFPGVSYSEQPFDTAGACNPKAVLDEYIDGMGAESLLQLLGLDPDLPAGPFQPISVQVNDKLWNLPIAPDTTAAPCTSATTTTISNSAIETIAFQVEPETVACNSSTAALEAAPGIKSDVAPQNPVIATSAGHEAWIRLVLLPLQTAMRPPAELRSSEYNCFLSERVAALHLSYAAFICLTAVALPVVREVSTVNPVTLFLFISTELLTLASHVALGRGPWRSMRCGLVYAGVAIRTLQMAACTSGFLPHVLRDSDCISGRWIQKVMLITTLQALCMQSPVRSFFLVRMPSVMLSIYVHVFVCQTGTALQNAAILHLGWEGLLFYISAIFQLRHLEAFHRRRNPSGCCQQNPVTAAAKCAAEDKQQAPLETPALRVARNSHEETAVSAAPASGKSTVVTPASSIQAGEDGKTVAAAATVAAFVPAAAPGDPCDVSIDTPTLVMAPRRAARLQLHFTCAPAIVEELQVVLRHINPVAMSSGVHSAHTVRDITRALVAPAGAAAAPLHVPAPFAAELTLVASPADMPGLVHVELWRGRRRVCSLPVLLVATPELPRQSTGGSAPRADMSADSAYAVHMGIPGAEGAVGRDNACFWLDDVRRYVGSLRDQGHIAAADQFVEELGTWLAQAAALERGLTGSQNVSTQRVANVLYFHGYGSEFMYVKPRRVSGCGGRGDEAAAAAAVPDPLQDTLRQLLLCQGSMLVAVAVEAGCIGLSEHLVGLLMGEIGATLRGLLETRTPVTQLPLLHAAVKSGDPQMVDLIAEWSTSCGLKDIWANEAAVLAVSLESRASSAVGDTASLGAALQFSTGTGGSGFAAARRPSRLLPHVAQDISRRTSSTFRVFEVCRSGGLADAPADAGAEPRCHSVAGDKGSAESTNPMVAMDNGGSSYTETADSHAGPDLDKEGNDVSDESPFKIINFRASNRPAVSSMVAVGSVPRGGSSLASSGEAVTGLSETVVSDGSRSNLGLGGGSSSGLVDGGVLVLTPLHIALALGDEGRLANHILRTYPEAYELWRTSQLDMEVESAVNVGGGSSVRLEVSTSAADSLALSPQPLMVTESIASSTVLPANLAAVATAYSSMPGLISLAKASSTRRERRDGGDGMDADGASADDAMDVGSMKSISLSEVAFYEGIRWVNEDAPARRPGFEVVRM</sequence>
<feature type="compositionally biased region" description="Polar residues" evidence="1">
    <location>
        <begin position="241"/>
        <end position="257"/>
    </location>
</feature>
<reference evidence="3 4" key="1">
    <citation type="journal article" date="2023" name="IScience">
        <title>Expanded male sex-determining region conserved during the evolution of homothallism in the green alga Volvox.</title>
        <authorList>
            <person name="Yamamoto K."/>
            <person name="Matsuzaki R."/>
            <person name="Mahakham W."/>
            <person name="Heman W."/>
            <person name="Sekimoto H."/>
            <person name="Kawachi M."/>
            <person name="Minakuchi Y."/>
            <person name="Toyoda A."/>
            <person name="Nozaki H."/>
        </authorList>
    </citation>
    <scope>NUCLEOTIDE SEQUENCE [LARGE SCALE GENOMIC DNA]</scope>
    <source>
        <strain evidence="3 4">NIES-4468</strain>
    </source>
</reference>
<keyword evidence="2" id="KW-0472">Membrane</keyword>
<gene>
    <name evidence="3" type="ORF">VaNZ11_014311</name>
</gene>
<dbReference type="PANTHER" id="PTHR48125:SF12">
    <property type="entry name" value="AT HOOK TRANSCRIPTION FACTOR FAMILY-RELATED"/>
    <property type="match status" value="1"/>
</dbReference>
<comment type="caution">
    <text evidence="3">The sequence shown here is derived from an EMBL/GenBank/DDBJ whole genome shotgun (WGS) entry which is preliminary data.</text>
</comment>
<name>A0ABQ5SJ29_9CHLO</name>
<feature type="region of interest" description="Disordered" evidence="1">
    <location>
        <begin position="1324"/>
        <end position="1381"/>
    </location>
</feature>
<feature type="region of interest" description="Disordered" evidence="1">
    <location>
        <begin position="1"/>
        <end position="26"/>
    </location>
</feature>
<feature type="transmembrane region" description="Helical" evidence="2">
    <location>
        <begin position="207"/>
        <end position="228"/>
    </location>
</feature>
<dbReference type="EMBL" id="BSDZ01000086">
    <property type="protein sequence ID" value="GLI69641.1"/>
    <property type="molecule type" value="Genomic_DNA"/>
</dbReference>
<evidence type="ECO:0000313" key="3">
    <source>
        <dbReference type="EMBL" id="GLI69641.1"/>
    </source>
</evidence>
<dbReference type="PANTHER" id="PTHR48125">
    <property type="entry name" value="LP07818P1"/>
    <property type="match status" value="1"/>
</dbReference>
<keyword evidence="2" id="KW-0812">Transmembrane</keyword>
<feature type="region of interest" description="Disordered" evidence="1">
    <location>
        <begin position="1561"/>
        <end position="1584"/>
    </location>
</feature>
<proteinExistence type="predicted"/>
<feature type="transmembrane region" description="Helical" evidence="2">
    <location>
        <begin position="128"/>
        <end position="148"/>
    </location>
</feature>
<feature type="region of interest" description="Disordered" evidence="1">
    <location>
        <begin position="239"/>
        <end position="258"/>
    </location>
</feature>
<accession>A0ABQ5SJ29</accession>
<evidence type="ECO:0008006" key="5">
    <source>
        <dbReference type="Google" id="ProtNLM"/>
    </source>
</evidence>
<keyword evidence="2" id="KW-1133">Transmembrane helix</keyword>
<evidence type="ECO:0000256" key="2">
    <source>
        <dbReference type="SAM" id="Phobius"/>
    </source>
</evidence>
<evidence type="ECO:0000313" key="4">
    <source>
        <dbReference type="Proteomes" id="UP001165090"/>
    </source>
</evidence>
<dbReference type="Proteomes" id="UP001165090">
    <property type="component" value="Unassembled WGS sequence"/>
</dbReference>
<evidence type="ECO:0000256" key="1">
    <source>
        <dbReference type="SAM" id="MobiDB-lite"/>
    </source>
</evidence>
<keyword evidence="4" id="KW-1185">Reference proteome</keyword>
<organism evidence="3 4">
    <name type="scientific">Volvox africanus</name>
    <dbReference type="NCBI Taxonomy" id="51714"/>
    <lineage>
        <taxon>Eukaryota</taxon>
        <taxon>Viridiplantae</taxon>
        <taxon>Chlorophyta</taxon>
        <taxon>core chlorophytes</taxon>
        <taxon>Chlorophyceae</taxon>
        <taxon>CS clade</taxon>
        <taxon>Chlamydomonadales</taxon>
        <taxon>Volvocaceae</taxon>
        <taxon>Volvox</taxon>
    </lineage>
</organism>
<protein>
    <recommendedName>
        <fullName evidence="5">Transmembrane protein</fullName>
    </recommendedName>
</protein>
<feature type="compositionally biased region" description="Basic and acidic residues" evidence="1">
    <location>
        <begin position="1365"/>
        <end position="1378"/>
    </location>
</feature>
<feature type="transmembrane region" description="Helical" evidence="2">
    <location>
        <begin position="93"/>
        <end position="116"/>
    </location>
</feature>